<gene>
    <name evidence="1" type="ORF">DEO72_LG8g2518</name>
</gene>
<name>A0A4D6MV36_VIGUN</name>
<proteinExistence type="predicted"/>
<evidence type="ECO:0000313" key="1">
    <source>
        <dbReference type="EMBL" id="QCE04482.1"/>
    </source>
</evidence>
<dbReference type="AlphaFoldDB" id="A0A4D6MV36"/>
<dbReference type="Proteomes" id="UP000501690">
    <property type="component" value="Linkage Group LG8"/>
</dbReference>
<dbReference type="EMBL" id="CP039352">
    <property type="protein sequence ID" value="QCE04482.1"/>
    <property type="molecule type" value="Genomic_DNA"/>
</dbReference>
<evidence type="ECO:0000313" key="2">
    <source>
        <dbReference type="Proteomes" id="UP000501690"/>
    </source>
</evidence>
<accession>A0A4D6MV36</accession>
<protein>
    <submittedName>
        <fullName evidence="1">Uncharacterized protein</fullName>
    </submittedName>
</protein>
<keyword evidence="2" id="KW-1185">Reference proteome</keyword>
<organism evidence="1 2">
    <name type="scientific">Vigna unguiculata</name>
    <name type="common">Cowpea</name>
    <dbReference type="NCBI Taxonomy" id="3917"/>
    <lineage>
        <taxon>Eukaryota</taxon>
        <taxon>Viridiplantae</taxon>
        <taxon>Streptophyta</taxon>
        <taxon>Embryophyta</taxon>
        <taxon>Tracheophyta</taxon>
        <taxon>Spermatophyta</taxon>
        <taxon>Magnoliopsida</taxon>
        <taxon>eudicotyledons</taxon>
        <taxon>Gunneridae</taxon>
        <taxon>Pentapetalae</taxon>
        <taxon>rosids</taxon>
        <taxon>fabids</taxon>
        <taxon>Fabales</taxon>
        <taxon>Fabaceae</taxon>
        <taxon>Papilionoideae</taxon>
        <taxon>50 kb inversion clade</taxon>
        <taxon>NPAAA clade</taxon>
        <taxon>indigoferoid/millettioid clade</taxon>
        <taxon>Phaseoleae</taxon>
        <taxon>Vigna</taxon>
    </lineage>
</organism>
<sequence>MKQWRSALVAEGDEVDGTTKKGELQWWSKVCGGCREGWWWLPWRVTAEREGRLGLGFLVVWRREGDTCRQSDFKGAWRLAVRVPPRRTRGLLRLVTRVQRQVILVRQKQVACFNVRGLQGFSDTSKVDLLVFLKLWLGTYPLSRGSR</sequence>
<reference evidence="1 2" key="1">
    <citation type="submission" date="2019-04" db="EMBL/GenBank/DDBJ databases">
        <title>An improved genome assembly and genetic linkage map for asparagus bean, Vigna unguiculata ssp. sesquipedialis.</title>
        <authorList>
            <person name="Xia Q."/>
            <person name="Zhang R."/>
            <person name="Dong Y."/>
        </authorList>
    </citation>
    <scope>NUCLEOTIDE SEQUENCE [LARGE SCALE GENOMIC DNA]</scope>
    <source>
        <tissue evidence="1">Leaf</tissue>
    </source>
</reference>